<protein>
    <submittedName>
        <fullName evidence="1">Uncharacterized protein</fullName>
    </submittedName>
</protein>
<dbReference type="KEGG" id="mmab:HQ865_21100"/>
<dbReference type="RefSeq" id="WP_173416805.1">
    <property type="nucleotide sequence ID" value="NZ_CP054139.1"/>
</dbReference>
<dbReference type="AlphaFoldDB" id="A0A7D4TRK2"/>
<gene>
    <name evidence="1" type="ORF">HQ865_21100</name>
</gene>
<dbReference type="Proteomes" id="UP000505355">
    <property type="component" value="Chromosome"/>
</dbReference>
<evidence type="ECO:0000313" key="2">
    <source>
        <dbReference type="Proteomes" id="UP000505355"/>
    </source>
</evidence>
<sequence length="147" mass="17235">MITEIEQETSDFDWFFTNGINVGCVSSGGGRLPLTISRSWENFEFMADFFRDLPPNSDFIINPQLKEIRRNLKITDRYFSSFIYLAERGIFTYDKTILNNFEDTNYHLVTAPVQPIMLNELPRNISDIILKTETTDLHKIHIRSMIF</sequence>
<accession>A0A7D4TRK2</accession>
<organism evidence="1 2">
    <name type="scientific">Mucilaginibacter mali</name>
    <dbReference type="NCBI Taxonomy" id="2740462"/>
    <lineage>
        <taxon>Bacteria</taxon>
        <taxon>Pseudomonadati</taxon>
        <taxon>Bacteroidota</taxon>
        <taxon>Sphingobacteriia</taxon>
        <taxon>Sphingobacteriales</taxon>
        <taxon>Sphingobacteriaceae</taxon>
        <taxon>Mucilaginibacter</taxon>
    </lineage>
</organism>
<dbReference type="EMBL" id="CP054139">
    <property type="protein sequence ID" value="QKJ32154.1"/>
    <property type="molecule type" value="Genomic_DNA"/>
</dbReference>
<reference evidence="1 2" key="1">
    <citation type="submission" date="2020-05" db="EMBL/GenBank/DDBJ databases">
        <title>Mucilaginibacter mali sp. nov.</title>
        <authorList>
            <person name="Kim H.S."/>
            <person name="Lee K.C."/>
            <person name="Suh M.K."/>
            <person name="Kim J.-S."/>
            <person name="Han K.-I."/>
            <person name="Eom M.K."/>
            <person name="Shin Y.K."/>
            <person name="Lee J.-S."/>
        </authorList>
    </citation>
    <scope>NUCLEOTIDE SEQUENCE [LARGE SCALE GENOMIC DNA]</scope>
    <source>
        <strain evidence="1 2">G2-14</strain>
    </source>
</reference>
<evidence type="ECO:0000313" key="1">
    <source>
        <dbReference type="EMBL" id="QKJ32154.1"/>
    </source>
</evidence>
<keyword evidence="2" id="KW-1185">Reference proteome</keyword>
<proteinExistence type="predicted"/>
<name>A0A7D4TRK2_9SPHI</name>